<organism evidence="6 7">
    <name type="scientific">Haloferax massiliensis</name>
    <dbReference type="NCBI Taxonomy" id="1476858"/>
    <lineage>
        <taxon>Archaea</taxon>
        <taxon>Methanobacteriati</taxon>
        <taxon>Methanobacteriota</taxon>
        <taxon>Stenosarchaea group</taxon>
        <taxon>Halobacteria</taxon>
        <taxon>Halobacteriales</taxon>
        <taxon>Haloferacaceae</taxon>
        <taxon>Haloferax</taxon>
    </lineage>
</organism>
<feature type="transmembrane region" description="Helical" evidence="5">
    <location>
        <begin position="164"/>
        <end position="184"/>
    </location>
</feature>
<dbReference type="InterPro" id="IPR000537">
    <property type="entry name" value="UbiA_prenyltransferase"/>
</dbReference>
<dbReference type="Pfam" id="PF01040">
    <property type="entry name" value="UbiA"/>
    <property type="match status" value="1"/>
</dbReference>
<evidence type="ECO:0000256" key="4">
    <source>
        <dbReference type="ARBA" id="ARBA00023136"/>
    </source>
</evidence>
<protein>
    <submittedName>
        <fullName evidence="6">Prenyltransferase</fullName>
    </submittedName>
</protein>
<evidence type="ECO:0000256" key="5">
    <source>
        <dbReference type="SAM" id="Phobius"/>
    </source>
</evidence>
<dbReference type="GO" id="GO:0016765">
    <property type="term" value="F:transferase activity, transferring alkyl or aryl (other than methyl) groups"/>
    <property type="evidence" value="ECO:0007669"/>
    <property type="project" value="InterPro"/>
</dbReference>
<reference evidence="7" key="1">
    <citation type="submission" date="2015-03" db="EMBL/GenBank/DDBJ databases">
        <authorList>
            <person name="Urmite Genomes"/>
        </authorList>
    </citation>
    <scope>NUCLEOTIDE SEQUENCE [LARGE SCALE GENOMIC DNA]</scope>
    <source>
        <strain evidence="7">Arc-Hr</strain>
    </source>
</reference>
<dbReference type="OrthoDB" id="313595at2157"/>
<keyword evidence="3 5" id="KW-1133">Transmembrane helix</keyword>
<accession>A0A0D6JVP6</accession>
<feature type="transmembrane region" description="Helical" evidence="5">
    <location>
        <begin position="133"/>
        <end position="152"/>
    </location>
</feature>
<dbReference type="AlphaFoldDB" id="A0A0D6JVP6"/>
<gene>
    <name evidence="6" type="ORF">BN996_03159</name>
</gene>
<keyword evidence="2 5" id="KW-0812">Transmembrane</keyword>
<feature type="transmembrane region" description="Helical" evidence="5">
    <location>
        <begin position="109"/>
        <end position="127"/>
    </location>
</feature>
<keyword evidence="4 5" id="KW-0472">Membrane</keyword>
<evidence type="ECO:0000256" key="1">
    <source>
        <dbReference type="ARBA" id="ARBA00004651"/>
    </source>
</evidence>
<dbReference type="InterPro" id="IPR044878">
    <property type="entry name" value="UbiA_sf"/>
</dbReference>
<evidence type="ECO:0000256" key="3">
    <source>
        <dbReference type="ARBA" id="ARBA00022989"/>
    </source>
</evidence>
<feature type="transmembrane region" description="Helical" evidence="5">
    <location>
        <begin position="251"/>
        <end position="270"/>
    </location>
</feature>
<keyword evidence="7" id="KW-1185">Reference proteome</keyword>
<feature type="transmembrane region" description="Helical" evidence="5">
    <location>
        <begin position="291"/>
        <end position="309"/>
    </location>
</feature>
<sequence length="310" mass="33949">MSSWLAKHGQTERRYSTKVWAFSQINRLPETVGYNVAYALLAVAIARSRLDLGLEIESLIQISATFSAAMLTKMQASVADVLHDYAVDKENPEKQQNATAVDEIGYESAHTILVIELTAGLFLWMWVSLQTSSLLFATVGALFSISGFVYSYPPRIKERGILNHLVTTGTDVGFVVLPLVILAGDPSVEYAATALGVIFLYTFGYHTLHQAADTYYDRQAGIRTFTQNLGVSASILLSAICTAMAGVGAGILHALGGAFAMFLVAGRYVWLYYRVREQTEKEQTDITAQRFNTAYVATFLNAAFALSLLI</sequence>
<feature type="transmembrane region" description="Helical" evidence="5">
    <location>
        <begin position="190"/>
        <end position="208"/>
    </location>
</feature>
<keyword evidence="6" id="KW-0808">Transferase</keyword>
<dbReference type="GO" id="GO:0005886">
    <property type="term" value="C:plasma membrane"/>
    <property type="evidence" value="ECO:0007669"/>
    <property type="project" value="UniProtKB-SubCell"/>
</dbReference>
<comment type="subcellular location">
    <subcellularLocation>
        <location evidence="1">Cell membrane</location>
        <topology evidence="1">Multi-pass membrane protein</topology>
    </subcellularLocation>
</comment>
<evidence type="ECO:0000313" key="6">
    <source>
        <dbReference type="EMBL" id="CQR52479.1"/>
    </source>
</evidence>
<proteinExistence type="predicted"/>
<dbReference type="Gene3D" id="1.10.357.140">
    <property type="entry name" value="UbiA prenyltransferase"/>
    <property type="match status" value="1"/>
</dbReference>
<evidence type="ECO:0000256" key="2">
    <source>
        <dbReference type="ARBA" id="ARBA00022692"/>
    </source>
</evidence>
<dbReference type="Gene3D" id="1.20.120.1780">
    <property type="entry name" value="UbiA prenyltransferase"/>
    <property type="match status" value="1"/>
</dbReference>
<dbReference type="Proteomes" id="UP000198902">
    <property type="component" value="Unassembled WGS sequence"/>
</dbReference>
<evidence type="ECO:0000313" key="7">
    <source>
        <dbReference type="Proteomes" id="UP000198902"/>
    </source>
</evidence>
<feature type="transmembrane region" description="Helical" evidence="5">
    <location>
        <begin position="229"/>
        <end position="245"/>
    </location>
</feature>
<name>A0A0D6JVP6_9EURY</name>
<dbReference type="EMBL" id="CSTE01000004">
    <property type="protein sequence ID" value="CQR52479.1"/>
    <property type="molecule type" value="Genomic_DNA"/>
</dbReference>
<dbReference type="RefSeq" id="WP_167344152.1">
    <property type="nucleotide sequence ID" value="NZ_CABLRR010000004.1"/>
</dbReference>